<evidence type="ECO:0000256" key="2">
    <source>
        <dbReference type="ARBA" id="ARBA00022664"/>
    </source>
</evidence>
<evidence type="ECO:0000313" key="7">
    <source>
        <dbReference type="EMBL" id="VEL27625.1"/>
    </source>
</evidence>
<evidence type="ECO:0000256" key="4">
    <source>
        <dbReference type="ARBA" id="ARBA00023187"/>
    </source>
</evidence>
<dbReference type="GO" id="GO:0000243">
    <property type="term" value="C:commitment complex"/>
    <property type="evidence" value="ECO:0007669"/>
    <property type="project" value="TreeGrafter"/>
</dbReference>
<keyword evidence="5" id="KW-0539">Nucleus</keyword>
<evidence type="ECO:0000256" key="5">
    <source>
        <dbReference type="ARBA" id="ARBA00023242"/>
    </source>
</evidence>
<name>A0A3S5AF15_9PLAT</name>
<accession>A0A3S5AF15</accession>
<dbReference type="InterPro" id="IPR003107">
    <property type="entry name" value="HAT"/>
</dbReference>
<dbReference type="GO" id="GO:0030627">
    <property type="term" value="F:pre-mRNA 5'-splice site binding"/>
    <property type="evidence" value="ECO:0007669"/>
    <property type="project" value="TreeGrafter"/>
</dbReference>
<dbReference type="GO" id="GO:0005685">
    <property type="term" value="C:U1 snRNP"/>
    <property type="evidence" value="ECO:0007669"/>
    <property type="project" value="TreeGrafter"/>
</dbReference>
<evidence type="ECO:0000313" key="8">
    <source>
        <dbReference type="Proteomes" id="UP000784294"/>
    </source>
</evidence>
<dbReference type="Pfam" id="PF23240">
    <property type="entry name" value="HAT_PRP39_N"/>
    <property type="match status" value="1"/>
</dbReference>
<dbReference type="EMBL" id="CAAALY010088567">
    <property type="protein sequence ID" value="VEL27625.1"/>
    <property type="molecule type" value="Genomic_DNA"/>
</dbReference>
<dbReference type="Gene3D" id="1.25.40.10">
    <property type="entry name" value="Tetratricopeptide repeat domain"/>
    <property type="match status" value="1"/>
</dbReference>
<dbReference type="SUPFAM" id="SSF48452">
    <property type="entry name" value="TPR-like"/>
    <property type="match status" value="1"/>
</dbReference>
<dbReference type="PANTHER" id="PTHR17204:SF5">
    <property type="entry name" value="PRE-MRNA-PROCESSING FACTOR 39"/>
    <property type="match status" value="1"/>
</dbReference>
<dbReference type="OrthoDB" id="10265668at2759"/>
<comment type="similarity">
    <text evidence="6">Belongs to the PRP39 family.</text>
</comment>
<dbReference type="GO" id="GO:0000395">
    <property type="term" value="P:mRNA 5'-splice site recognition"/>
    <property type="evidence" value="ECO:0007669"/>
    <property type="project" value="TreeGrafter"/>
</dbReference>
<keyword evidence="8" id="KW-1185">Reference proteome</keyword>
<evidence type="ECO:0000256" key="3">
    <source>
        <dbReference type="ARBA" id="ARBA00022737"/>
    </source>
</evidence>
<keyword evidence="2" id="KW-0507">mRNA processing</keyword>
<gene>
    <name evidence="7" type="ORF">PXEA_LOCUS21065</name>
</gene>
<evidence type="ECO:0008006" key="9">
    <source>
        <dbReference type="Google" id="ProtNLM"/>
    </source>
</evidence>
<comment type="caution">
    <text evidence="7">The sequence shown here is derived from an EMBL/GenBank/DDBJ whole genome shotgun (WGS) entry which is preliminary data.</text>
</comment>
<dbReference type="InterPro" id="IPR011990">
    <property type="entry name" value="TPR-like_helical_dom_sf"/>
</dbReference>
<reference evidence="7" key="1">
    <citation type="submission" date="2018-11" db="EMBL/GenBank/DDBJ databases">
        <authorList>
            <consortium name="Pathogen Informatics"/>
        </authorList>
    </citation>
    <scope>NUCLEOTIDE SEQUENCE</scope>
</reference>
<dbReference type="SMART" id="SM00386">
    <property type="entry name" value="HAT"/>
    <property type="match status" value="3"/>
</dbReference>
<organism evidence="7 8">
    <name type="scientific">Protopolystoma xenopodis</name>
    <dbReference type="NCBI Taxonomy" id="117903"/>
    <lineage>
        <taxon>Eukaryota</taxon>
        <taxon>Metazoa</taxon>
        <taxon>Spiralia</taxon>
        <taxon>Lophotrochozoa</taxon>
        <taxon>Platyhelminthes</taxon>
        <taxon>Monogenea</taxon>
        <taxon>Polyopisthocotylea</taxon>
        <taxon>Polystomatidea</taxon>
        <taxon>Polystomatidae</taxon>
        <taxon>Protopolystoma</taxon>
    </lineage>
</organism>
<keyword evidence="3" id="KW-0677">Repeat</keyword>
<dbReference type="Proteomes" id="UP000784294">
    <property type="component" value="Unassembled WGS sequence"/>
</dbReference>
<dbReference type="GO" id="GO:0071004">
    <property type="term" value="C:U2-type prespliceosome"/>
    <property type="evidence" value="ECO:0007669"/>
    <property type="project" value="TreeGrafter"/>
</dbReference>
<dbReference type="AlphaFoldDB" id="A0A3S5AF15"/>
<protein>
    <recommendedName>
        <fullName evidence="9">Suppressor of forked domain-containing protein</fullName>
    </recommendedName>
</protein>
<proteinExistence type="inferred from homology"/>
<evidence type="ECO:0000256" key="1">
    <source>
        <dbReference type="ARBA" id="ARBA00004123"/>
    </source>
</evidence>
<feature type="non-terminal residue" evidence="7">
    <location>
        <position position="1"/>
    </location>
</feature>
<comment type="subcellular location">
    <subcellularLocation>
        <location evidence="1">Nucleus</location>
    </subcellularLocation>
</comment>
<evidence type="ECO:0000256" key="6">
    <source>
        <dbReference type="ARBA" id="ARBA00038019"/>
    </source>
</evidence>
<sequence>MSFEKLWKKCRLNPDDFQTWTSLLDFVEKEVYRKGVKAIPLSIDLWTAYLDIAMELHHGQPNSESFMRKLYEEAIDAAGLEFRSDPLWEHYISWETAHNRIFLIRCLYDRLLATPTQMYFQNWDSFKKLVEDNHPKDLITDAEFAHFHGQVNPTAAAMRAAIYAASVIKQQQE</sequence>
<dbReference type="PANTHER" id="PTHR17204">
    <property type="entry name" value="PRE-MRNA PROCESSING PROTEIN PRP39-RELATED"/>
    <property type="match status" value="1"/>
</dbReference>
<keyword evidence="4" id="KW-0508">mRNA splicing</keyword>